<dbReference type="Proteomes" id="UP001500791">
    <property type="component" value="Unassembled WGS sequence"/>
</dbReference>
<evidence type="ECO:0000313" key="11">
    <source>
        <dbReference type="EMBL" id="GAA0396733.1"/>
    </source>
</evidence>
<dbReference type="SUPFAM" id="SSF48452">
    <property type="entry name" value="TPR-like"/>
    <property type="match status" value="1"/>
</dbReference>
<dbReference type="InterPro" id="IPR001915">
    <property type="entry name" value="Peptidase_M48"/>
</dbReference>
<dbReference type="CDD" id="cd07324">
    <property type="entry name" value="M48C_Oma1-like"/>
    <property type="match status" value="1"/>
</dbReference>
<keyword evidence="5" id="KW-0862">Zinc</keyword>
<dbReference type="InterPro" id="IPR051156">
    <property type="entry name" value="Mito/Outer_Membr_Metalloprot"/>
</dbReference>
<dbReference type="PANTHER" id="PTHR22726:SF1">
    <property type="entry name" value="METALLOENDOPEPTIDASE OMA1, MITOCHONDRIAL"/>
    <property type="match status" value="1"/>
</dbReference>
<comment type="cofactor">
    <cofactor evidence="1">
        <name>Zn(2+)</name>
        <dbReference type="ChEBI" id="CHEBI:29105"/>
    </cofactor>
</comment>
<evidence type="ECO:0000259" key="10">
    <source>
        <dbReference type="Pfam" id="PF23914"/>
    </source>
</evidence>
<dbReference type="Gene3D" id="3.30.2010.10">
    <property type="entry name" value="Metalloproteases ('zincins'), catalytic domain"/>
    <property type="match status" value="1"/>
</dbReference>
<keyword evidence="2" id="KW-0645">Protease</keyword>
<comment type="caution">
    <text evidence="11">The sequence shown here is derived from an EMBL/GenBank/DDBJ whole genome shotgun (WGS) entry which is preliminary data.</text>
</comment>
<dbReference type="InterPro" id="IPR011990">
    <property type="entry name" value="TPR-like_helical_dom_sf"/>
</dbReference>
<dbReference type="Pfam" id="PF01435">
    <property type="entry name" value="Peptidase_M48"/>
    <property type="match status" value="1"/>
</dbReference>
<evidence type="ECO:0000256" key="1">
    <source>
        <dbReference type="ARBA" id="ARBA00001947"/>
    </source>
</evidence>
<feature type="signal peptide" evidence="8">
    <location>
        <begin position="1"/>
        <end position="30"/>
    </location>
</feature>
<organism evidence="11 12">
    <name type="scientific">Brevundimonas terrae</name>
    <dbReference type="NCBI Taxonomy" id="363631"/>
    <lineage>
        <taxon>Bacteria</taxon>
        <taxon>Pseudomonadati</taxon>
        <taxon>Pseudomonadota</taxon>
        <taxon>Alphaproteobacteria</taxon>
        <taxon>Caulobacterales</taxon>
        <taxon>Caulobacteraceae</taxon>
        <taxon>Brevundimonas</taxon>
    </lineage>
</organism>
<gene>
    <name evidence="11" type="ORF">GCM10009093_24250</name>
</gene>
<evidence type="ECO:0000313" key="12">
    <source>
        <dbReference type="Proteomes" id="UP001500791"/>
    </source>
</evidence>
<evidence type="ECO:0000256" key="4">
    <source>
        <dbReference type="ARBA" id="ARBA00022801"/>
    </source>
</evidence>
<keyword evidence="8" id="KW-0732">Signal</keyword>
<feature type="chain" id="PRO_5046376603" evidence="8">
    <location>
        <begin position="31"/>
        <end position="471"/>
    </location>
</feature>
<evidence type="ECO:0000256" key="3">
    <source>
        <dbReference type="ARBA" id="ARBA00022723"/>
    </source>
</evidence>
<protein>
    <submittedName>
        <fullName evidence="11">M48 family metallopeptidase</fullName>
    </submittedName>
</protein>
<feature type="repeat" description="TPR" evidence="7">
    <location>
        <begin position="308"/>
        <end position="341"/>
    </location>
</feature>
<dbReference type="EMBL" id="BAAAEJ010000008">
    <property type="protein sequence ID" value="GAA0396733.1"/>
    <property type="molecule type" value="Genomic_DNA"/>
</dbReference>
<keyword evidence="12" id="KW-1185">Reference proteome</keyword>
<keyword evidence="6" id="KW-0482">Metalloprotease</keyword>
<dbReference type="PANTHER" id="PTHR22726">
    <property type="entry name" value="METALLOENDOPEPTIDASE OMA1"/>
    <property type="match status" value="1"/>
</dbReference>
<reference evidence="12" key="1">
    <citation type="journal article" date="2019" name="Int. J. Syst. Evol. Microbiol.">
        <title>The Global Catalogue of Microorganisms (GCM) 10K type strain sequencing project: providing services to taxonomists for standard genome sequencing and annotation.</title>
        <authorList>
            <consortium name="The Broad Institute Genomics Platform"/>
            <consortium name="The Broad Institute Genome Sequencing Center for Infectious Disease"/>
            <person name="Wu L."/>
            <person name="Ma J."/>
        </authorList>
    </citation>
    <scope>NUCLEOTIDE SEQUENCE [LARGE SCALE GENOMIC DNA]</scope>
    <source>
        <strain evidence="12">JCM 13476</strain>
    </source>
</reference>
<evidence type="ECO:0000259" key="9">
    <source>
        <dbReference type="Pfam" id="PF01435"/>
    </source>
</evidence>
<dbReference type="Gene3D" id="1.25.40.10">
    <property type="entry name" value="Tetratricopeptide repeat domain"/>
    <property type="match status" value="1"/>
</dbReference>
<feature type="domain" description="Cytochrome c-type biogenesis protein H TPR" evidence="10">
    <location>
        <begin position="301"/>
        <end position="398"/>
    </location>
</feature>
<dbReference type="PROSITE" id="PS50005">
    <property type="entry name" value="TPR"/>
    <property type="match status" value="1"/>
</dbReference>
<evidence type="ECO:0000256" key="7">
    <source>
        <dbReference type="PROSITE-ProRule" id="PRU00339"/>
    </source>
</evidence>
<accession>A0ABP3IBD6</accession>
<name>A0ABP3IBD6_9CAUL</name>
<evidence type="ECO:0000256" key="8">
    <source>
        <dbReference type="SAM" id="SignalP"/>
    </source>
</evidence>
<sequence>MIRFSTTLSRLLVAGTAAAALMAAALPASAQSLIRDTEIEAIIDEWSAPTLTAMGLEPSEVEILLVNDESLNAFATRGRIMGLNTGLILQTKTPNQLLGVIAHEAGHIKNRHTLRDGAQNAGMQPMIMTMALGALAALAGAPDAGAALLASSQYFGTLGALRYMQSQEGEADITGARALERAGESGRGLVEFFENFRSQEVFSDARRFPYFRSHPLSSARISALRGPVERASHYENRDSEERIAQHALVLAKIHGFMDHPNTTLRLYPSSDTSVHARYARAIAWYKNGQTDKALEGVDGLLAEQPENPYLWELKGQIIFEEGRPAEALDAHKRAVELMPEAPLLRINYAHALLETGEAEQIAKAETELKYALAREDDNPMGWRLLSQAYASQGKEGEARLASAEYWFALGQAKQANEFALRARDMLDRNSIEWRRATDIVLSSGASENDILEAERRNERRRGQQVIPPNGV</sequence>
<keyword evidence="7" id="KW-0802">TPR repeat</keyword>
<feature type="domain" description="Peptidase M48" evidence="9">
    <location>
        <begin position="36"/>
        <end position="227"/>
    </location>
</feature>
<evidence type="ECO:0000256" key="5">
    <source>
        <dbReference type="ARBA" id="ARBA00022833"/>
    </source>
</evidence>
<proteinExistence type="predicted"/>
<evidence type="ECO:0000256" key="6">
    <source>
        <dbReference type="ARBA" id="ARBA00023049"/>
    </source>
</evidence>
<keyword evidence="4" id="KW-0378">Hydrolase</keyword>
<dbReference type="InterPro" id="IPR019734">
    <property type="entry name" value="TPR_rpt"/>
</dbReference>
<dbReference type="RefSeq" id="WP_167177890.1">
    <property type="nucleotide sequence ID" value="NZ_BAAAEJ010000008.1"/>
</dbReference>
<dbReference type="InterPro" id="IPR056413">
    <property type="entry name" value="TPR_CcmH_CycH"/>
</dbReference>
<evidence type="ECO:0000256" key="2">
    <source>
        <dbReference type="ARBA" id="ARBA00022670"/>
    </source>
</evidence>
<dbReference type="Pfam" id="PF23914">
    <property type="entry name" value="TPR_CcmH_CycH"/>
    <property type="match status" value="1"/>
</dbReference>
<keyword evidence="3" id="KW-0479">Metal-binding</keyword>